<gene>
    <name evidence="3" type="ORF">EWT59_00830</name>
</gene>
<dbReference type="EMBL" id="SEWA01000002">
    <property type="protein sequence ID" value="TLI70994.1"/>
    <property type="molecule type" value="Genomic_DNA"/>
</dbReference>
<dbReference type="Proteomes" id="UP000309847">
    <property type="component" value="Unassembled WGS sequence"/>
</dbReference>
<dbReference type="GO" id="GO:0003723">
    <property type="term" value="F:RNA binding"/>
    <property type="evidence" value="ECO:0007669"/>
    <property type="project" value="UniProtKB-KW"/>
</dbReference>
<dbReference type="Pfam" id="PF04352">
    <property type="entry name" value="ProQ"/>
    <property type="match status" value="1"/>
</dbReference>
<keyword evidence="1" id="KW-0694">RNA-binding</keyword>
<dbReference type="RefSeq" id="WP_000515889.1">
    <property type="nucleotide sequence ID" value="NZ_SEWA01000002.1"/>
</dbReference>
<evidence type="ECO:0000256" key="1">
    <source>
        <dbReference type="ARBA" id="ARBA00022884"/>
    </source>
</evidence>
<dbReference type="InterPro" id="IPR036442">
    <property type="entry name" value="ProQ/FinO_sf"/>
</dbReference>
<dbReference type="CDD" id="cd00236">
    <property type="entry name" value="FinO_conjug_rep"/>
    <property type="match status" value="1"/>
</dbReference>
<dbReference type="Gene3D" id="1.10.1710.10">
    <property type="entry name" value="ProQ/FinO domain"/>
    <property type="match status" value="1"/>
</dbReference>
<evidence type="ECO:0000259" key="2">
    <source>
        <dbReference type="SMART" id="SM00945"/>
    </source>
</evidence>
<dbReference type="InterPro" id="IPR016103">
    <property type="entry name" value="ProQ/FinO"/>
</dbReference>
<reference evidence="3 4" key="1">
    <citation type="submission" date="2019-01" db="EMBL/GenBank/DDBJ databases">
        <title>Genome and plasmid diversity of ESBL producing Escherichia coli ST131 tracking phylogenetic trajectories with Bayesian inference.</title>
        <authorList>
            <person name="Ny S."/>
        </authorList>
    </citation>
    <scope>NUCLEOTIDE SEQUENCE [LARGE SCALE GENOMIC DNA]</scope>
    <source>
        <strain evidence="3 4">C0101-PB_2013</strain>
    </source>
</reference>
<accession>A0A7I0L3K1</accession>
<dbReference type="SMART" id="SM00945">
    <property type="entry name" value="ProQ"/>
    <property type="match status" value="1"/>
</dbReference>
<dbReference type="SUPFAM" id="SSF48657">
    <property type="entry name" value="FinO-like"/>
    <property type="match status" value="1"/>
</dbReference>
<comment type="caution">
    <text evidence="3">The sequence shown here is derived from an EMBL/GenBank/DDBJ whole genome shotgun (WGS) entry which is preliminary data.</text>
</comment>
<organism evidence="3 4">
    <name type="scientific">Escherichia coli O25b:H4</name>
    <dbReference type="NCBI Taxonomy" id="941280"/>
    <lineage>
        <taxon>Bacteria</taxon>
        <taxon>Pseudomonadati</taxon>
        <taxon>Pseudomonadota</taxon>
        <taxon>Gammaproteobacteria</taxon>
        <taxon>Enterobacterales</taxon>
        <taxon>Enterobacteriaceae</taxon>
        <taxon>Escherichia</taxon>
    </lineage>
</organism>
<evidence type="ECO:0000313" key="3">
    <source>
        <dbReference type="EMBL" id="TLI70994.1"/>
    </source>
</evidence>
<dbReference type="AlphaFoldDB" id="A0A7I0L3K1"/>
<feature type="domain" description="ProQ/FinO" evidence="2">
    <location>
        <begin position="81"/>
        <end position="198"/>
    </location>
</feature>
<sequence length="202" mass="22749">MGKHQEERKTPVIVVKKRRTFSEPSLSEKTDIIAPVFTEQTTESVSAGINSSAVEKHIPEAPARKKKKKKKKHSFPRPSHWTREYTHECVEKIKILFPHLRAEGGGFIPLKIGINNDISAFLAEHPETELTMDEWLCAVSCITSRRVYLQRTAVAGVPRYGLDGHPKGQVSESEAQSAGRRLVTLEQKLLRMQAQQENISGQ</sequence>
<proteinExistence type="predicted"/>
<protein>
    <submittedName>
        <fullName evidence="3">ProQ/FINO family protein</fullName>
    </submittedName>
</protein>
<evidence type="ECO:0000313" key="4">
    <source>
        <dbReference type="Proteomes" id="UP000309847"/>
    </source>
</evidence>
<name>A0A7I0L3K1_ECO25</name>